<dbReference type="InterPro" id="IPR037069">
    <property type="entry name" value="AcylCoA_DH/ox_N_sf"/>
</dbReference>
<reference evidence="2 3" key="1">
    <citation type="submission" date="2023-08" db="EMBL/GenBank/DDBJ databases">
        <title>Functional and genomic diversity of the sorghum phyllosphere microbiome.</title>
        <authorList>
            <person name="Shade A."/>
        </authorList>
    </citation>
    <scope>NUCLEOTIDE SEQUENCE [LARGE SCALE GENOMIC DNA]</scope>
    <source>
        <strain evidence="2 3">SORGH_AS_0335</strain>
    </source>
</reference>
<dbReference type="PANTHER" id="PTHR43884:SF12">
    <property type="entry name" value="ISOVALERYL-COA DEHYDROGENASE, MITOCHONDRIAL-RELATED"/>
    <property type="match status" value="1"/>
</dbReference>
<feature type="domain" description="Acyl-CoA dehydrogenase/oxidase N-terminal" evidence="1">
    <location>
        <begin position="17"/>
        <end position="112"/>
    </location>
</feature>
<evidence type="ECO:0000259" key="1">
    <source>
        <dbReference type="Pfam" id="PF02771"/>
    </source>
</evidence>
<organism evidence="2 3">
    <name type="scientific">Paracidovorax wautersii</name>
    <dbReference type="NCBI Taxonomy" id="1177982"/>
    <lineage>
        <taxon>Bacteria</taxon>
        <taxon>Pseudomonadati</taxon>
        <taxon>Pseudomonadota</taxon>
        <taxon>Betaproteobacteria</taxon>
        <taxon>Burkholderiales</taxon>
        <taxon>Comamonadaceae</taxon>
        <taxon>Paracidovorax</taxon>
    </lineage>
</organism>
<dbReference type="InterPro" id="IPR046373">
    <property type="entry name" value="Acyl-CoA_Oxase/DH_mid-dom_sf"/>
</dbReference>
<dbReference type="Pfam" id="PF02771">
    <property type="entry name" value="Acyl-CoA_dh_N"/>
    <property type="match status" value="1"/>
</dbReference>
<sequence length="387" mass="39182">MSAAIDQTLRFVPQATRDWLAAQAAALDTSAAAAPEVLRRLGDAGLLRVGVPAAQGGAGGDTRDAVAAIAEVARLSLAAAFVLWGQRCYIDFVLQGGSPALQQAHLPALLAGTQAGATGLSNAMKYLSCIEPLQLQATPAEGGTGGGHGGWSVSGRMHWVTNLHADGFLVAAAVRVPGTDAPVIVSIDSRSAGVRRSADLDLLALRGTHTAAIDLQGAAVPASAVLAVDGPRFLRAARPGFLAMQCGMSIGLAQAALASAQQHMGDARAVLAPRIGAAQAALQAAVAAIDHGLLSGQFEAQPVPLFQVRLQLAALVQEALQLELQATGGKAYLLDRAPDFGRRWRESAFIPVITPSLTQLQAALAQAGVQAPAATGVAAAAAAGVAA</sequence>
<gene>
    <name evidence="2" type="ORF">QE399_000756</name>
</gene>
<dbReference type="Gene3D" id="2.40.110.10">
    <property type="entry name" value="Butyryl-CoA Dehydrogenase, subunit A, domain 2"/>
    <property type="match status" value="1"/>
</dbReference>
<evidence type="ECO:0000313" key="3">
    <source>
        <dbReference type="Proteomes" id="UP001267710"/>
    </source>
</evidence>
<comment type="caution">
    <text evidence="2">The sequence shown here is derived from an EMBL/GenBank/DDBJ whole genome shotgun (WGS) entry which is preliminary data.</text>
</comment>
<dbReference type="Proteomes" id="UP001267710">
    <property type="component" value="Unassembled WGS sequence"/>
</dbReference>
<evidence type="ECO:0000313" key="2">
    <source>
        <dbReference type="EMBL" id="MDR6213067.1"/>
    </source>
</evidence>
<name>A0ABU1I784_9BURK</name>
<accession>A0ABU1I784</accession>
<proteinExistence type="predicted"/>
<protein>
    <submittedName>
        <fullName evidence="2">Alkylation response protein AidB-like acyl-CoA dehydrogenase</fullName>
    </submittedName>
</protein>
<dbReference type="EMBL" id="JAVIZX010000001">
    <property type="protein sequence ID" value="MDR6213067.1"/>
    <property type="molecule type" value="Genomic_DNA"/>
</dbReference>
<dbReference type="InterPro" id="IPR013786">
    <property type="entry name" value="AcylCoA_DH/ox_N"/>
</dbReference>
<dbReference type="Gene3D" id="1.10.540.10">
    <property type="entry name" value="Acyl-CoA dehydrogenase/oxidase, N-terminal domain"/>
    <property type="match status" value="1"/>
</dbReference>
<dbReference type="SUPFAM" id="SSF56645">
    <property type="entry name" value="Acyl-CoA dehydrogenase NM domain-like"/>
    <property type="match status" value="1"/>
</dbReference>
<keyword evidence="3" id="KW-1185">Reference proteome</keyword>
<dbReference type="InterPro" id="IPR009100">
    <property type="entry name" value="AcylCoA_DH/oxidase_NM_dom_sf"/>
</dbReference>
<dbReference type="RefSeq" id="WP_309826248.1">
    <property type="nucleotide sequence ID" value="NZ_JAVIZX010000001.1"/>
</dbReference>
<dbReference type="PANTHER" id="PTHR43884">
    <property type="entry name" value="ACYL-COA DEHYDROGENASE"/>
    <property type="match status" value="1"/>
</dbReference>